<organism evidence="1 2">
    <name type="scientific">Allocoprobacillus halotolerans</name>
    <dbReference type="NCBI Taxonomy" id="2944914"/>
    <lineage>
        <taxon>Bacteria</taxon>
        <taxon>Bacillati</taxon>
        <taxon>Bacillota</taxon>
        <taxon>Erysipelotrichia</taxon>
        <taxon>Erysipelotrichales</taxon>
        <taxon>Erysipelotrichaceae</taxon>
        <taxon>Allocoprobacillus</taxon>
    </lineage>
</organism>
<dbReference type="Proteomes" id="UP001060112">
    <property type="component" value="Chromosome"/>
</dbReference>
<reference evidence="1" key="1">
    <citation type="submission" date="2022-07" db="EMBL/GenBank/DDBJ databases">
        <title>Faecal culturing of patients with breast cancer.</title>
        <authorList>
            <person name="Teng N.M.Y."/>
            <person name="Kiu R."/>
            <person name="Evans R."/>
            <person name="Baker D.J."/>
            <person name="Zenner C."/>
            <person name="Robinson S.D."/>
            <person name="Hall L.J."/>
        </authorList>
    </citation>
    <scope>NUCLEOTIDE SEQUENCE</scope>
    <source>
        <strain evidence="1">LH1062</strain>
    </source>
</reference>
<dbReference type="RefSeq" id="WP_290141634.1">
    <property type="nucleotide sequence ID" value="NZ_CP101620.1"/>
</dbReference>
<name>A0ABY5I4C9_9FIRM</name>
<proteinExistence type="predicted"/>
<evidence type="ECO:0000313" key="1">
    <source>
        <dbReference type="EMBL" id="UTY40208.1"/>
    </source>
</evidence>
<evidence type="ECO:0000313" key="2">
    <source>
        <dbReference type="Proteomes" id="UP001060112"/>
    </source>
</evidence>
<dbReference type="Gene3D" id="3.30.1180.10">
    <property type="match status" value="1"/>
</dbReference>
<protein>
    <submittedName>
        <fullName evidence="1">DegV family protein</fullName>
    </submittedName>
</protein>
<dbReference type="Pfam" id="PF02645">
    <property type="entry name" value="DegV"/>
    <property type="match status" value="1"/>
</dbReference>
<dbReference type="EMBL" id="CP101620">
    <property type="protein sequence ID" value="UTY40208.1"/>
    <property type="molecule type" value="Genomic_DNA"/>
</dbReference>
<dbReference type="PROSITE" id="PS51482">
    <property type="entry name" value="DEGV"/>
    <property type="match status" value="1"/>
</dbReference>
<accession>A0ABY5I4C9</accession>
<dbReference type="InterPro" id="IPR003797">
    <property type="entry name" value="DegV"/>
</dbReference>
<gene>
    <name evidence="1" type="ORF">NMU03_05270</name>
</gene>
<dbReference type="InterPro" id="IPR043168">
    <property type="entry name" value="DegV_C"/>
</dbReference>
<keyword evidence="2" id="KW-1185">Reference proteome</keyword>
<dbReference type="SUPFAM" id="SSF82549">
    <property type="entry name" value="DAK1/DegV-like"/>
    <property type="match status" value="1"/>
</dbReference>
<sequence>MFSKARGTQKATAKIIDLIQEDGEIDLDEPICIGYNGSTDGLDKFENTLRDAFHFDETLHGVISPVIGTHAGPGARLITYVTKNSLKKMIT</sequence>